<gene>
    <name evidence="2" type="ORF">PHJA_000393400</name>
</gene>
<protein>
    <submittedName>
        <fullName evidence="2">Extra-large guanine nucleotide-binding protein 1</fullName>
    </submittedName>
</protein>
<dbReference type="EMBL" id="BMAC01000045">
    <property type="protein sequence ID" value="GFP82504.1"/>
    <property type="molecule type" value="Genomic_DNA"/>
</dbReference>
<reference evidence="2" key="1">
    <citation type="submission" date="2020-07" db="EMBL/GenBank/DDBJ databases">
        <title>Ethylene signaling mediates host invasion by parasitic plants.</title>
        <authorList>
            <person name="Yoshida S."/>
        </authorList>
    </citation>
    <scope>NUCLEOTIDE SEQUENCE</scope>
    <source>
        <strain evidence="2">Okayama</strain>
    </source>
</reference>
<dbReference type="PANTHER" id="PTHR35107">
    <property type="entry name" value="EXPRESSED PROTEIN"/>
    <property type="match status" value="1"/>
</dbReference>
<dbReference type="OrthoDB" id="769005at2759"/>
<dbReference type="AlphaFoldDB" id="A0A830BCK0"/>
<organism evidence="2 3">
    <name type="scientific">Phtheirospermum japonicum</name>
    <dbReference type="NCBI Taxonomy" id="374723"/>
    <lineage>
        <taxon>Eukaryota</taxon>
        <taxon>Viridiplantae</taxon>
        <taxon>Streptophyta</taxon>
        <taxon>Embryophyta</taxon>
        <taxon>Tracheophyta</taxon>
        <taxon>Spermatophyta</taxon>
        <taxon>Magnoliopsida</taxon>
        <taxon>eudicotyledons</taxon>
        <taxon>Gunneridae</taxon>
        <taxon>Pentapetalae</taxon>
        <taxon>asterids</taxon>
        <taxon>lamiids</taxon>
        <taxon>Lamiales</taxon>
        <taxon>Orobanchaceae</taxon>
        <taxon>Orobanchaceae incertae sedis</taxon>
        <taxon>Phtheirospermum</taxon>
    </lineage>
</organism>
<name>A0A830BCK0_9LAMI</name>
<keyword evidence="3" id="KW-1185">Reference proteome</keyword>
<feature type="signal peptide" evidence="1">
    <location>
        <begin position="1"/>
        <end position="20"/>
    </location>
</feature>
<evidence type="ECO:0000313" key="2">
    <source>
        <dbReference type="EMBL" id="GFP82504.1"/>
    </source>
</evidence>
<proteinExistence type="predicted"/>
<sequence>MVTSIIPHLLLFLLATTASAHPCKTLFYFSTATTYLLPLKFPPPDSHSSPKIISFGFTLKFYSSMSSSIRERTKDIMSVVGALLFGVACGALTAAGHAGTKPLCAILSLRVPSKSSQPCGEQATSMNSRSLPDYLEQRAIQKILLIGYNGSETSTIFKQARVLYKDAPFSVDEREHIKLVIQSHVYSYIGTLLEGREHFVEESLNELRQKQSCDGSSSTLAGTKFI</sequence>
<evidence type="ECO:0000256" key="1">
    <source>
        <dbReference type="SAM" id="SignalP"/>
    </source>
</evidence>
<comment type="caution">
    <text evidence="2">The sequence shown here is derived from an EMBL/GenBank/DDBJ whole genome shotgun (WGS) entry which is preliminary data.</text>
</comment>
<dbReference type="PANTHER" id="PTHR35107:SF2">
    <property type="entry name" value="EXPRESSED PROTEIN"/>
    <property type="match status" value="1"/>
</dbReference>
<evidence type="ECO:0000313" key="3">
    <source>
        <dbReference type="Proteomes" id="UP000653305"/>
    </source>
</evidence>
<accession>A0A830BCK0</accession>
<keyword evidence="1" id="KW-0732">Signal</keyword>
<dbReference type="Proteomes" id="UP000653305">
    <property type="component" value="Unassembled WGS sequence"/>
</dbReference>
<feature type="chain" id="PRO_5032927763" evidence="1">
    <location>
        <begin position="21"/>
        <end position="226"/>
    </location>
</feature>